<feature type="compositionally biased region" description="Low complexity" evidence="1">
    <location>
        <begin position="358"/>
        <end position="371"/>
    </location>
</feature>
<feature type="region of interest" description="Disordered" evidence="1">
    <location>
        <begin position="337"/>
        <end position="374"/>
    </location>
</feature>
<gene>
    <name evidence="2" type="primary">PARPA_06001.1 scaffold 20352</name>
</gene>
<dbReference type="AlphaFoldDB" id="A0A0B7N9J1"/>
<feature type="compositionally biased region" description="Polar residues" evidence="1">
    <location>
        <begin position="343"/>
        <end position="352"/>
    </location>
</feature>
<proteinExistence type="predicted"/>
<dbReference type="EMBL" id="LN727315">
    <property type="protein sequence ID" value="CEP12088.1"/>
    <property type="molecule type" value="Genomic_DNA"/>
</dbReference>
<evidence type="ECO:0000313" key="3">
    <source>
        <dbReference type="Proteomes" id="UP000054107"/>
    </source>
</evidence>
<evidence type="ECO:0000256" key="1">
    <source>
        <dbReference type="SAM" id="MobiDB-lite"/>
    </source>
</evidence>
<feature type="region of interest" description="Disordered" evidence="1">
    <location>
        <begin position="264"/>
        <end position="304"/>
    </location>
</feature>
<evidence type="ECO:0000313" key="2">
    <source>
        <dbReference type="EMBL" id="CEP12088.1"/>
    </source>
</evidence>
<reference evidence="2 3" key="1">
    <citation type="submission" date="2014-09" db="EMBL/GenBank/DDBJ databases">
        <authorList>
            <person name="Ellenberger Sabrina"/>
        </authorList>
    </citation>
    <scope>NUCLEOTIDE SEQUENCE [LARGE SCALE GENOMIC DNA]</scope>
    <source>
        <strain evidence="2 3">CBS 412.66</strain>
    </source>
</reference>
<feature type="region of interest" description="Disordered" evidence="1">
    <location>
        <begin position="192"/>
        <end position="223"/>
    </location>
</feature>
<dbReference type="OrthoDB" id="2281291at2759"/>
<organism evidence="2 3">
    <name type="scientific">Parasitella parasitica</name>
    <dbReference type="NCBI Taxonomy" id="35722"/>
    <lineage>
        <taxon>Eukaryota</taxon>
        <taxon>Fungi</taxon>
        <taxon>Fungi incertae sedis</taxon>
        <taxon>Mucoromycota</taxon>
        <taxon>Mucoromycotina</taxon>
        <taxon>Mucoromycetes</taxon>
        <taxon>Mucorales</taxon>
        <taxon>Mucorineae</taxon>
        <taxon>Mucoraceae</taxon>
        <taxon>Parasitella</taxon>
    </lineage>
</organism>
<accession>A0A0B7N9J1</accession>
<protein>
    <submittedName>
        <fullName evidence="2">Uncharacterized protein</fullName>
    </submittedName>
</protein>
<name>A0A0B7N9J1_9FUNG</name>
<keyword evidence="3" id="KW-1185">Reference proteome</keyword>
<sequence length="411" mass="46306">MDPIDSWITEESSHVLNVLCSKSKTTIVKRGFYVSNKDQGLESLIVEISDGEYFLPALFNIDDVRDKFGLSNLLLSIDSLKEKALVIKTYSVSALRINGSIYPYLIVIDFDCKPTRVTLTNDLKHAYTHKAVEDWLNRVQENLDSLRNPMSVVFPSSALKAKFPRLPFVEGFLEAMLSITYTYNRAPQSFTTKRKNKTALEDEQNQTKRSRTGEIISRSRDGNSSRISLTYEQYQEQTVSQFDNLGEIPDDLCIAGYEERAGQPLAFEPSPNEKTESNKDTPSVSKAASVELPSAPSPIDSTSIDHGRTLHEYLLSIFDTLDEIPDSLCVIPDNRTIHEPRNPVSSPKSPTLSIADASTTSISPSTSPSSPKILEESVKTEKIPVFVQIPEHLDNYKRRRFFSRLRLQYLL</sequence>
<dbReference type="Proteomes" id="UP000054107">
    <property type="component" value="Unassembled WGS sequence"/>
</dbReference>